<dbReference type="Pfam" id="PF11751">
    <property type="entry name" value="PorP_SprF"/>
    <property type="match status" value="1"/>
</dbReference>
<name>A0A6N4SR68_CYTH3</name>
<evidence type="ECO:0000313" key="3">
    <source>
        <dbReference type="Proteomes" id="UP000001822"/>
    </source>
</evidence>
<accession>A0A6N4SR68</accession>
<sequence length="350" mass="39562">MFSTISLRIIKTTALLLLFSISKTAFSQDIQFSQFYANPMFHNPAFAGSIHATRGMVQTRLQWLGLDANYKTYYAAGDTYLSKYKSGLGFQIVRDIQGSSIYSSTQFSFLYSYEVPVTKTFTVRFGLQASGVQRTLNYSGLRFPNQFNDAAQDVFVGGGNYQTGNENQLYADFSAGTVIYSDRLWGGFSVQHLNTPVQSFAGATKDNLDMTYQLIGGYKIPLSQRKYLAYTEDKTEISITPTFHYKSQGKADQLDIGLYGVYSQLMAGFWYRGIPIKHYAAQVNNRESVVFLVGWMYKNWCASYSYDLTISKLTAAGPGGSHEFNVTYIHKPVKKHKPMRRLPCPSFYKH</sequence>
<dbReference type="KEGG" id="chu:CHU_1559"/>
<dbReference type="Proteomes" id="UP000001822">
    <property type="component" value="Chromosome"/>
</dbReference>
<reference evidence="2 3" key="1">
    <citation type="journal article" date="2007" name="Appl. Environ. Microbiol.">
        <title>Genome sequence of the cellulolytic gliding bacterium Cytophaga hutchinsonii.</title>
        <authorList>
            <person name="Xie G."/>
            <person name="Bruce D.C."/>
            <person name="Challacombe J.F."/>
            <person name="Chertkov O."/>
            <person name="Detter J.C."/>
            <person name="Gilna P."/>
            <person name="Han C.S."/>
            <person name="Lucas S."/>
            <person name="Misra M."/>
            <person name="Myers G.L."/>
            <person name="Richardson P."/>
            <person name="Tapia R."/>
            <person name="Thayer N."/>
            <person name="Thompson L.S."/>
            <person name="Brettin T.S."/>
            <person name="Henrissat B."/>
            <person name="Wilson D.B."/>
            <person name="McBride M.J."/>
        </authorList>
    </citation>
    <scope>NUCLEOTIDE SEQUENCE [LARGE SCALE GENOMIC DNA]</scope>
    <source>
        <strain evidence="3">ATCC 33406 / DSM 1761 / CIP 103989 / NBRC 15051 / NCIMB 9469 / D465</strain>
    </source>
</reference>
<organism evidence="2 3">
    <name type="scientific">Cytophaga hutchinsonii (strain ATCC 33406 / DSM 1761 / CIP 103989 / NBRC 15051 / NCIMB 9469 / D465)</name>
    <dbReference type="NCBI Taxonomy" id="269798"/>
    <lineage>
        <taxon>Bacteria</taxon>
        <taxon>Pseudomonadati</taxon>
        <taxon>Bacteroidota</taxon>
        <taxon>Cytophagia</taxon>
        <taxon>Cytophagales</taxon>
        <taxon>Cytophagaceae</taxon>
        <taxon>Cytophaga</taxon>
    </lineage>
</organism>
<dbReference type="RefSeq" id="WP_011584945.1">
    <property type="nucleotide sequence ID" value="NC_008255.1"/>
</dbReference>
<dbReference type="AlphaFoldDB" id="A0A6N4SR68"/>
<keyword evidence="1" id="KW-0732">Signal</keyword>
<evidence type="ECO:0000256" key="1">
    <source>
        <dbReference type="SAM" id="SignalP"/>
    </source>
</evidence>
<proteinExistence type="predicted"/>
<evidence type="ECO:0008006" key="4">
    <source>
        <dbReference type="Google" id="ProtNLM"/>
    </source>
</evidence>
<evidence type="ECO:0000313" key="2">
    <source>
        <dbReference type="EMBL" id="ABG58830.1"/>
    </source>
</evidence>
<dbReference type="OrthoDB" id="1186563at2"/>
<dbReference type="EMBL" id="CP000383">
    <property type="protein sequence ID" value="ABG58830.1"/>
    <property type="molecule type" value="Genomic_DNA"/>
</dbReference>
<dbReference type="InterPro" id="IPR019861">
    <property type="entry name" value="PorP/SprF_Bacteroidetes"/>
</dbReference>
<keyword evidence="3" id="KW-1185">Reference proteome</keyword>
<feature type="chain" id="PRO_5026972929" description="Bacteroidetes-specific membrane protein" evidence="1">
    <location>
        <begin position="28"/>
        <end position="350"/>
    </location>
</feature>
<protein>
    <recommendedName>
        <fullName evidence="4">Bacteroidetes-specific membrane protein</fullName>
    </recommendedName>
</protein>
<gene>
    <name evidence="2" type="ordered locus">CHU_1559</name>
</gene>
<feature type="signal peptide" evidence="1">
    <location>
        <begin position="1"/>
        <end position="27"/>
    </location>
</feature>
<dbReference type="NCBIfam" id="TIGR03519">
    <property type="entry name" value="T9SS_PorP_fam"/>
    <property type="match status" value="1"/>
</dbReference>